<evidence type="ECO:0000313" key="2">
    <source>
        <dbReference type="Proteomes" id="UP000616151"/>
    </source>
</evidence>
<sequence length="261" mass="28370">MPGEAITVAVYQAGLAGASPAEKLDRLADVIAHGPHTDLVVCPELFQSDYRAGHRLPELAEVAADFARGVADIATAHHCAIAYGYPEAEEGRLYNSARVIAGDGQVVANHRKLRLPGEYENTWFTCGDQLTDFTLRGWRVAVLICYDIEFPELVRACTRRGAHLVIAPTALSENWSVVSEKIVPTRAFENGVFVAYANHAGRDGDFCYHGGSCIIGPDGRDRVRAGREEGLHAARLLPADIVAAREKLKYLADSQSLARFA</sequence>
<accession>A0ACC5QYX9</accession>
<gene>
    <name evidence="1" type="ORF">JHL16_04325</name>
</gene>
<protein>
    <submittedName>
        <fullName evidence="1">Carbon-nitrogen hydrolase family protein</fullName>
    </submittedName>
</protein>
<dbReference type="Proteomes" id="UP000616151">
    <property type="component" value="Unassembled WGS sequence"/>
</dbReference>
<dbReference type="EMBL" id="JAENHL010000004">
    <property type="protein sequence ID" value="MBK1865567.1"/>
    <property type="molecule type" value="Genomic_DNA"/>
</dbReference>
<organism evidence="1 2">
    <name type="scientific">Taklimakanibacter albus</name>
    <dbReference type="NCBI Taxonomy" id="2800327"/>
    <lineage>
        <taxon>Bacteria</taxon>
        <taxon>Pseudomonadati</taxon>
        <taxon>Pseudomonadota</taxon>
        <taxon>Alphaproteobacteria</taxon>
        <taxon>Hyphomicrobiales</taxon>
        <taxon>Aestuariivirgaceae</taxon>
        <taxon>Taklimakanibacter</taxon>
    </lineage>
</organism>
<keyword evidence="1" id="KW-0378">Hydrolase</keyword>
<reference evidence="1" key="1">
    <citation type="submission" date="2021-01" db="EMBL/GenBank/DDBJ databases">
        <authorList>
            <person name="Sun Q."/>
        </authorList>
    </citation>
    <scope>NUCLEOTIDE SEQUENCE</scope>
    <source>
        <strain evidence="1">YIM B02566</strain>
    </source>
</reference>
<keyword evidence="2" id="KW-1185">Reference proteome</keyword>
<proteinExistence type="predicted"/>
<name>A0ACC5QYX9_9HYPH</name>
<evidence type="ECO:0000313" key="1">
    <source>
        <dbReference type="EMBL" id="MBK1865567.1"/>
    </source>
</evidence>
<comment type="caution">
    <text evidence="1">The sequence shown here is derived from an EMBL/GenBank/DDBJ whole genome shotgun (WGS) entry which is preliminary data.</text>
</comment>